<dbReference type="Proteomes" id="UP000043764">
    <property type="component" value="Unassembled WGS sequence"/>
</dbReference>
<reference evidence="8 9" key="1">
    <citation type="submission" date="2015-05" db="EMBL/GenBank/DDBJ databases">
        <authorList>
            <person name="Rodrigo-Torres Lidia"/>
            <person name="Arahal R.David."/>
        </authorList>
    </citation>
    <scope>NUCLEOTIDE SEQUENCE [LARGE SCALE GENOMIC DNA]</scope>
    <source>
        <strain evidence="8 9">CECT 7321</strain>
    </source>
</reference>
<dbReference type="Gene3D" id="1.10.287.3510">
    <property type="match status" value="1"/>
</dbReference>
<evidence type="ECO:0000256" key="3">
    <source>
        <dbReference type="ARBA" id="ARBA00022475"/>
    </source>
</evidence>
<evidence type="ECO:0000256" key="5">
    <source>
        <dbReference type="ARBA" id="ARBA00022989"/>
    </source>
</evidence>
<dbReference type="GO" id="GO:0005886">
    <property type="term" value="C:plasma membrane"/>
    <property type="evidence" value="ECO:0007669"/>
    <property type="project" value="UniProtKB-SubCell"/>
</dbReference>
<dbReference type="AlphaFoldDB" id="A0A0H5D1L4"/>
<dbReference type="EMBL" id="CVRL01000025">
    <property type="protein sequence ID" value="CRL11041.1"/>
    <property type="molecule type" value="Genomic_DNA"/>
</dbReference>
<dbReference type="STRING" id="481446.NIT7645_00989"/>
<evidence type="ECO:0000256" key="1">
    <source>
        <dbReference type="ARBA" id="ARBA00004651"/>
    </source>
</evidence>
<evidence type="ECO:0000313" key="8">
    <source>
        <dbReference type="EMBL" id="CRL11041.1"/>
    </source>
</evidence>
<protein>
    <submittedName>
        <fullName evidence="8">Multiple resistance and pH homeostasis protein C</fullName>
    </submittedName>
</protein>
<dbReference type="RefSeq" id="WP_008559877.1">
    <property type="nucleotide sequence ID" value="NZ_BSKQ01000001.1"/>
</dbReference>
<comment type="similarity">
    <text evidence="2">Belongs to the CPA3 antiporters (TC 2.A.63) subunit C family.</text>
</comment>
<evidence type="ECO:0000256" key="2">
    <source>
        <dbReference type="ARBA" id="ARBA00010388"/>
    </source>
</evidence>
<keyword evidence="6 7" id="KW-0472">Membrane</keyword>
<evidence type="ECO:0000256" key="4">
    <source>
        <dbReference type="ARBA" id="ARBA00022692"/>
    </source>
</evidence>
<keyword evidence="5 7" id="KW-1133">Transmembrane helix</keyword>
<proteinExistence type="inferred from homology"/>
<comment type="subcellular location">
    <subcellularLocation>
        <location evidence="1">Cell membrane</location>
        <topology evidence="1">Multi-pass membrane protein</topology>
    </subcellularLocation>
</comment>
<feature type="transmembrane region" description="Helical" evidence="7">
    <location>
        <begin position="71"/>
        <end position="97"/>
    </location>
</feature>
<name>A0A0H5D1L4_9RHOB</name>
<accession>A0A0H5D1L4</accession>
<dbReference type="PANTHER" id="PTHR34583">
    <property type="entry name" value="ANTIPORTER SUBUNIT MNHC2-RELATED"/>
    <property type="match status" value="1"/>
</dbReference>
<evidence type="ECO:0000313" key="9">
    <source>
        <dbReference type="Proteomes" id="UP000043764"/>
    </source>
</evidence>
<organism evidence="8 9">
    <name type="scientific">Phaeobacter italicus</name>
    <dbReference type="NCBI Taxonomy" id="481446"/>
    <lineage>
        <taxon>Bacteria</taxon>
        <taxon>Pseudomonadati</taxon>
        <taxon>Pseudomonadota</taxon>
        <taxon>Alphaproteobacteria</taxon>
        <taxon>Rhodobacterales</taxon>
        <taxon>Roseobacteraceae</taxon>
        <taxon>Phaeobacter</taxon>
    </lineage>
</organism>
<evidence type="ECO:0000256" key="7">
    <source>
        <dbReference type="SAM" id="Phobius"/>
    </source>
</evidence>
<gene>
    <name evidence="8" type="primary">mrpC</name>
    <name evidence="8" type="ORF">NIT7321_01890</name>
</gene>
<dbReference type="PANTHER" id="PTHR34583:SF2">
    <property type="entry name" value="ANTIPORTER SUBUNIT MNHC2-RELATED"/>
    <property type="match status" value="1"/>
</dbReference>
<sequence>MEILVASAVGVLTAAGIYLILRRRSFPVILGLSLLSYAVNVFLFATGRLMSGAPPILNKYEEVAYTDPLPQALVLTAIVISFGMTAVVVMIALGAFLSSRDDSINLSEDGTAAGDDA</sequence>
<dbReference type="GeneID" id="78396389"/>
<feature type="transmembrane region" description="Helical" evidence="7">
    <location>
        <begin position="28"/>
        <end position="51"/>
    </location>
</feature>
<dbReference type="NCBIfam" id="NF006573">
    <property type="entry name" value="PRK09094.1"/>
    <property type="match status" value="1"/>
</dbReference>
<keyword evidence="4 7" id="KW-0812">Transmembrane</keyword>
<keyword evidence="3" id="KW-1003">Cell membrane</keyword>
<feature type="transmembrane region" description="Helical" evidence="7">
    <location>
        <begin position="6"/>
        <end position="21"/>
    </location>
</feature>
<evidence type="ECO:0000256" key="6">
    <source>
        <dbReference type="ARBA" id="ARBA00023136"/>
    </source>
</evidence>
<dbReference type="OrthoDB" id="9799219at2"/>
<dbReference type="InterPro" id="IPR050601">
    <property type="entry name" value="CPA3_antiporter_subunitC"/>
</dbReference>
<dbReference type="InterPro" id="IPR039428">
    <property type="entry name" value="NUOK/Mnh_C1-like"/>
</dbReference>
<dbReference type="Pfam" id="PF00420">
    <property type="entry name" value="Oxidored_q2"/>
    <property type="match status" value="1"/>
</dbReference>
<keyword evidence="9" id="KW-1185">Reference proteome</keyword>